<proteinExistence type="predicted"/>
<evidence type="ECO:0000313" key="1">
    <source>
        <dbReference type="EMBL" id="QTA84782.1"/>
    </source>
</evidence>
<gene>
    <name evidence="1" type="ORF">dnm_007820</name>
</gene>
<reference evidence="1" key="1">
    <citation type="journal article" date="2021" name="Microb. Physiol.">
        <title>Proteogenomic Insights into the Physiology of Marine, Sulfate-Reducing, Filamentous Desulfonema limicola and Desulfonema magnum.</title>
        <authorList>
            <person name="Schnaars V."/>
            <person name="Wohlbrand L."/>
            <person name="Scheve S."/>
            <person name="Hinrichs C."/>
            <person name="Reinhardt R."/>
            <person name="Rabus R."/>
        </authorList>
    </citation>
    <scope>NUCLEOTIDE SEQUENCE</scope>
    <source>
        <strain evidence="1">4be13</strain>
    </source>
</reference>
<protein>
    <submittedName>
        <fullName evidence="1">Uncharacterized protein</fullName>
    </submittedName>
</protein>
<evidence type="ECO:0000313" key="2">
    <source>
        <dbReference type="Proteomes" id="UP000663722"/>
    </source>
</evidence>
<dbReference type="KEGG" id="dmm:dnm_007820"/>
<dbReference type="EMBL" id="CP061800">
    <property type="protein sequence ID" value="QTA84782.1"/>
    <property type="molecule type" value="Genomic_DNA"/>
</dbReference>
<dbReference type="AlphaFoldDB" id="A0A975BG42"/>
<accession>A0A975BG42</accession>
<name>A0A975BG42_9BACT</name>
<keyword evidence="2" id="KW-1185">Reference proteome</keyword>
<sequence>MFDLFFGYEAQTLGFASLHPPYIFYIFSRSADGGFRFASPSLHFLKKRRRWVSLRCTHPTFSTFSQEAQTVGFASLHPPYIFYIFSRSADGGFRFAAPTLHFLKKFQFVVSL</sequence>
<organism evidence="1 2">
    <name type="scientific">Desulfonema magnum</name>
    <dbReference type="NCBI Taxonomy" id="45655"/>
    <lineage>
        <taxon>Bacteria</taxon>
        <taxon>Pseudomonadati</taxon>
        <taxon>Thermodesulfobacteriota</taxon>
        <taxon>Desulfobacteria</taxon>
        <taxon>Desulfobacterales</taxon>
        <taxon>Desulfococcaceae</taxon>
        <taxon>Desulfonema</taxon>
    </lineage>
</organism>
<dbReference type="Proteomes" id="UP000663722">
    <property type="component" value="Chromosome"/>
</dbReference>